<sequence length="140" mass="15019">MAESSKLHAALMQGVVDAALGLPMGVENAPFTDKPTDGSPWASVFIIPNQPSVATLGHEGEDAHDGIVQIDLNYPLGKGEAAVRAKADQVASFFKAGRRLSYQGVFATVSSCGRSRGREVDGWYRVSMTVTWFARVPRNP</sequence>
<protein>
    <submittedName>
        <fullName evidence="1">Tail terminator protein</fullName>
    </submittedName>
</protein>
<dbReference type="Pfam" id="PF13554">
    <property type="entry name" value="Phage_tail_terminator_5"/>
    <property type="match status" value="1"/>
</dbReference>
<evidence type="ECO:0000313" key="1">
    <source>
        <dbReference type="EMBL" id="URA07141.1"/>
    </source>
</evidence>
<evidence type="ECO:0000313" key="2">
    <source>
        <dbReference type="Proteomes" id="UP001056460"/>
    </source>
</evidence>
<proteinExistence type="predicted"/>
<name>A0A9E7E214_9CAUD</name>
<keyword evidence="2" id="KW-1185">Reference proteome</keyword>
<accession>A0A9E7E214</accession>
<dbReference type="EMBL" id="ON189047">
    <property type="protein sequence ID" value="URA07141.1"/>
    <property type="molecule type" value="Genomic_DNA"/>
</dbReference>
<dbReference type="Gene3D" id="3.30.2000.20">
    <property type="match status" value="1"/>
</dbReference>
<gene>
    <name evidence="1" type="ORF">Mallos_BL60033</name>
</gene>
<organism evidence="1 2">
    <name type="scientific">Xanthomonas phage Mallos</name>
    <dbReference type="NCBI Taxonomy" id="2939131"/>
    <lineage>
        <taxon>Viruses</taxon>
        <taxon>Duplodnaviria</taxon>
        <taxon>Heunggongvirae</taxon>
        <taxon>Uroviricota</taxon>
        <taxon>Caudoviricetes</taxon>
        <taxon>Mesyanzhinovviridae</taxon>
        <taxon>Bradleyvirinae</taxon>
        <taxon>Mallosvirus</taxon>
        <taxon>Mallosvirus mallos</taxon>
    </lineage>
</organism>
<dbReference type="InterPro" id="IPR025395">
    <property type="entry name" value="Phage_tail_terminator-like"/>
</dbReference>
<dbReference type="Proteomes" id="UP001056460">
    <property type="component" value="Segment"/>
</dbReference>
<reference evidence="1" key="1">
    <citation type="journal article" date="2022" name="Viruses">
        <title>Isolation of novel Xanthomonas phages for the plant pathogens X. translucens and X. campestris.</title>
        <authorList>
            <person name="Erdrich S.H."/>
            <person name="Sharma V."/>
            <person name="Schurr U."/>
            <person name="Arsova B."/>
            <person name="Frunzke J."/>
        </authorList>
    </citation>
    <scope>NUCLEOTIDE SEQUENCE</scope>
</reference>